<feature type="compositionally biased region" description="Basic residues" evidence="9">
    <location>
        <begin position="195"/>
        <end position="206"/>
    </location>
</feature>
<evidence type="ECO:0000313" key="14">
    <source>
        <dbReference type="Proteomes" id="UP000494206"/>
    </source>
</evidence>
<dbReference type="Pfam" id="PF00610">
    <property type="entry name" value="DEP"/>
    <property type="match status" value="1"/>
</dbReference>
<dbReference type="PROSITE" id="PS50106">
    <property type="entry name" value="PDZ"/>
    <property type="match status" value="1"/>
</dbReference>
<dbReference type="Gene3D" id="1.10.10.10">
    <property type="entry name" value="Winged helix-like DNA-binding domain superfamily/Winged helix DNA-binding domain"/>
    <property type="match status" value="1"/>
</dbReference>
<dbReference type="GO" id="GO:0035591">
    <property type="term" value="F:signaling adaptor activity"/>
    <property type="evidence" value="ECO:0007669"/>
    <property type="project" value="UniProtKB-ARBA"/>
</dbReference>
<dbReference type="SMART" id="SM00021">
    <property type="entry name" value="DAX"/>
    <property type="match status" value="1"/>
</dbReference>
<dbReference type="GO" id="GO:0048730">
    <property type="term" value="P:epidermis morphogenesis"/>
    <property type="evidence" value="ECO:0007669"/>
    <property type="project" value="UniProtKB-ARBA"/>
</dbReference>
<dbReference type="FunFam" id="2.30.42.10:FF:000203">
    <property type="entry name" value="DiSHevelled related"/>
    <property type="match status" value="1"/>
</dbReference>
<dbReference type="InterPro" id="IPR001158">
    <property type="entry name" value="DIX"/>
</dbReference>
<evidence type="ECO:0000256" key="7">
    <source>
        <dbReference type="ARBA" id="ARBA00023136"/>
    </source>
</evidence>
<keyword evidence="4" id="KW-0217">Developmental protein</keyword>
<dbReference type="Pfam" id="PF00778">
    <property type="entry name" value="DIX"/>
    <property type="match status" value="1"/>
</dbReference>
<dbReference type="GO" id="GO:0005109">
    <property type="term" value="F:frizzled binding"/>
    <property type="evidence" value="ECO:0007669"/>
    <property type="project" value="TreeGrafter"/>
</dbReference>
<evidence type="ECO:0000313" key="13">
    <source>
        <dbReference type="EMBL" id="CAB3403971.1"/>
    </source>
</evidence>
<reference evidence="13 14" key="1">
    <citation type="submission" date="2020-04" db="EMBL/GenBank/DDBJ databases">
        <authorList>
            <person name="Laetsch R D."/>
            <person name="Stevens L."/>
            <person name="Kumar S."/>
            <person name="Blaxter L. M."/>
        </authorList>
    </citation>
    <scope>NUCLEOTIDE SEQUENCE [LARGE SCALE GENOMIC DNA]</scope>
</reference>
<dbReference type="GO" id="GO:0048468">
    <property type="term" value="P:cell development"/>
    <property type="evidence" value="ECO:0007669"/>
    <property type="project" value="UniProtKB-ARBA"/>
</dbReference>
<dbReference type="Gene3D" id="2.40.240.130">
    <property type="match status" value="1"/>
</dbReference>
<evidence type="ECO:0000256" key="2">
    <source>
        <dbReference type="ARBA" id="ARBA00004496"/>
    </source>
</evidence>
<dbReference type="GO" id="GO:0035556">
    <property type="term" value="P:intracellular signal transduction"/>
    <property type="evidence" value="ECO:0007669"/>
    <property type="project" value="InterPro"/>
</dbReference>
<dbReference type="InterPro" id="IPR015506">
    <property type="entry name" value="Dsh/Dvl-rel"/>
</dbReference>
<dbReference type="GO" id="GO:0009887">
    <property type="term" value="P:animal organ morphogenesis"/>
    <property type="evidence" value="ECO:0007669"/>
    <property type="project" value="UniProtKB-ARBA"/>
</dbReference>
<gene>
    <name evidence="13" type="ORF">CBOVIS_LOCUS6371</name>
</gene>
<dbReference type="Proteomes" id="UP000494206">
    <property type="component" value="Unassembled WGS sequence"/>
</dbReference>
<dbReference type="SMART" id="SM00049">
    <property type="entry name" value="DEP"/>
    <property type="match status" value="1"/>
</dbReference>
<dbReference type="FunFam" id="1.10.10.10:FF:000400">
    <property type="entry name" value="DiSHevelled related"/>
    <property type="match status" value="1"/>
</dbReference>
<dbReference type="GO" id="GO:0016477">
    <property type="term" value="P:cell migration"/>
    <property type="evidence" value="ECO:0007669"/>
    <property type="project" value="UniProtKB-ARBA"/>
</dbReference>
<feature type="region of interest" description="Disordered" evidence="9">
    <location>
        <begin position="156"/>
        <end position="221"/>
    </location>
</feature>
<dbReference type="GO" id="GO:0048699">
    <property type="term" value="P:generation of neurons"/>
    <property type="evidence" value="ECO:0007669"/>
    <property type="project" value="UniProtKB-ARBA"/>
</dbReference>
<keyword evidence="14" id="KW-1185">Reference proteome</keyword>
<feature type="compositionally biased region" description="Basic and acidic residues" evidence="9">
    <location>
        <begin position="184"/>
        <end position="194"/>
    </location>
</feature>
<dbReference type="Pfam" id="PF00595">
    <property type="entry name" value="PDZ"/>
    <property type="match status" value="1"/>
</dbReference>
<dbReference type="GO" id="GO:0005938">
    <property type="term" value="C:cell cortex"/>
    <property type="evidence" value="ECO:0007669"/>
    <property type="project" value="UniProtKB-ARBA"/>
</dbReference>
<dbReference type="OrthoDB" id="10031689at2759"/>
<dbReference type="InterPro" id="IPR038207">
    <property type="entry name" value="DIX_dom_sf"/>
</dbReference>
<evidence type="ECO:0000256" key="3">
    <source>
        <dbReference type="ARBA" id="ARBA00008735"/>
    </source>
</evidence>
<evidence type="ECO:0000256" key="1">
    <source>
        <dbReference type="ARBA" id="ARBA00004370"/>
    </source>
</evidence>
<dbReference type="PROSITE" id="PS50186">
    <property type="entry name" value="DEP"/>
    <property type="match status" value="1"/>
</dbReference>
<evidence type="ECO:0000256" key="8">
    <source>
        <dbReference type="PROSITE-ProRule" id="PRU00069"/>
    </source>
</evidence>
<dbReference type="GO" id="GO:0016020">
    <property type="term" value="C:membrane"/>
    <property type="evidence" value="ECO:0007669"/>
    <property type="project" value="UniProtKB-SubCell"/>
</dbReference>
<evidence type="ECO:0000256" key="9">
    <source>
        <dbReference type="SAM" id="MobiDB-lite"/>
    </source>
</evidence>
<proteinExistence type="inferred from homology"/>
<dbReference type="InterPro" id="IPR000591">
    <property type="entry name" value="DEP_dom"/>
</dbReference>
<dbReference type="SUPFAM" id="SSF50156">
    <property type="entry name" value="PDZ domain-like"/>
    <property type="match status" value="1"/>
</dbReference>
<dbReference type="SUPFAM" id="SSF54236">
    <property type="entry name" value="Ubiquitin-like"/>
    <property type="match status" value="1"/>
</dbReference>
<dbReference type="PANTHER" id="PTHR10878:SF24">
    <property type="entry name" value="SEGMENT POLARITY PROTEIN DISHEVELLED HOMOLOG MIG-5"/>
    <property type="match status" value="1"/>
</dbReference>
<feature type="domain" description="DIX" evidence="12">
    <location>
        <begin position="13"/>
        <end position="95"/>
    </location>
</feature>
<dbReference type="PROSITE" id="PS50841">
    <property type="entry name" value="DIX"/>
    <property type="match status" value="1"/>
</dbReference>
<comment type="similarity">
    <text evidence="3">Belongs to the DSH family.</text>
</comment>
<protein>
    <submittedName>
        <fullName evidence="13">Uncharacterized protein</fullName>
    </submittedName>
</protein>
<feature type="domain" description="DEP" evidence="11">
    <location>
        <begin position="431"/>
        <end position="505"/>
    </location>
</feature>
<keyword evidence="5" id="KW-0963">Cytoplasm</keyword>
<feature type="compositionally biased region" description="Polar residues" evidence="9">
    <location>
        <begin position="209"/>
        <end position="221"/>
    </location>
</feature>
<organism evidence="13 14">
    <name type="scientific">Caenorhabditis bovis</name>
    <dbReference type="NCBI Taxonomy" id="2654633"/>
    <lineage>
        <taxon>Eukaryota</taxon>
        <taxon>Metazoa</taxon>
        <taxon>Ecdysozoa</taxon>
        <taxon>Nematoda</taxon>
        <taxon>Chromadorea</taxon>
        <taxon>Rhabditida</taxon>
        <taxon>Rhabditina</taxon>
        <taxon>Rhabditomorpha</taxon>
        <taxon>Rhabditoidea</taxon>
        <taxon>Rhabditidae</taxon>
        <taxon>Peloderinae</taxon>
        <taxon>Caenorhabditis</taxon>
    </lineage>
</organism>
<dbReference type="InterPro" id="IPR036034">
    <property type="entry name" value="PDZ_sf"/>
</dbReference>
<dbReference type="EMBL" id="CADEPM010000004">
    <property type="protein sequence ID" value="CAB3403971.1"/>
    <property type="molecule type" value="Genomic_DNA"/>
</dbReference>
<dbReference type="CDD" id="cd04438">
    <property type="entry name" value="DEP_dishevelled"/>
    <property type="match status" value="1"/>
</dbReference>
<dbReference type="InterPro" id="IPR036388">
    <property type="entry name" value="WH-like_DNA-bd_sf"/>
</dbReference>
<feature type="domain" description="PDZ" evidence="10">
    <location>
        <begin position="230"/>
        <end position="298"/>
    </location>
</feature>
<feature type="region of interest" description="Disordered" evidence="9">
    <location>
        <begin position="632"/>
        <end position="684"/>
    </location>
</feature>
<dbReference type="Gene3D" id="2.30.42.10">
    <property type="match status" value="1"/>
</dbReference>
<dbReference type="GO" id="GO:0048646">
    <property type="term" value="P:anatomical structure formation involved in morphogenesis"/>
    <property type="evidence" value="ECO:0007669"/>
    <property type="project" value="UniProtKB-ARBA"/>
</dbReference>
<evidence type="ECO:0000259" key="10">
    <source>
        <dbReference type="PROSITE" id="PS50106"/>
    </source>
</evidence>
<dbReference type="CDD" id="cd06717">
    <property type="entry name" value="PDZ_Dishevelled-like"/>
    <property type="match status" value="1"/>
</dbReference>
<dbReference type="InterPro" id="IPR001478">
    <property type="entry name" value="PDZ"/>
</dbReference>
<evidence type="ECO:0000259" key="11">
    <source>
        <dbReference type="PROSITE" id="PS50186"/>
    </source>
</evidence>
<name>A0A8S1EVC6_9PELO</name>
<evidence type="ECO:0000256" key="4">
    <source>
        <dbReference type="ARBA" id="ARBA00022473"/>
    </source>
</evidence>
<dbReference type="GO" id="GO:0003002">
    <property type="term" value="P:regionalization"/>
    <property type="evidence" value="ECO:0007669"/>
    <property type="project" value="UniProtKB-ARBA"/>
</dbReference>
<keyword evidence="6 8" id="KW-0879">Wnt signaling pathway</keyword>
<dbReference type="AlphaFoldDB" id="A0A8S1EVC6"/>
<dbReference type="GO" id="GO:0005829">
    <property type="term" value="C:cytosol"/>
    <property type="evidence" value="ECO:0007669"/>
    <property type="project" value="TreeGrafter"/>
</dbReference>
<accession>A0A8S1EVC6</accession>
<evidence type="ECO:0000259" key="12">
    <source>
        <dbReference type="PROSITE" id="PS50841"/>
    </source>
</evidence>
<comment type="subcellular location">
    <subcellularLocation>
        <location evidence="2">Cytoplasm</location>
    </subcellularLocation>
    <subcellularLocation>
        <location evidence="1">Membrane</location>
    </subcellularLocation>
</comment>
<dbReference type="FunFam" id="2.40.240.130:FF:000001">
    <property type="entry name" value="Segment polarity protein dishevelled homolog DVL-1"/>
    <property type="match status" value="1"/>
</dbReference>
<dbReference type="GO" id="GO:0060070">
    <property type="term" value="P:canonical Wnt signaling pathway"/>
    <property type="evidence" value="ECO:0007669"/>
    <property type="project" value="TreeGrafter"/>
</dbReference>
<comment type="caution">
    <text evidence="13">The sequence shown here is derived from an EMBL/GenBank/DDBJ whole genome shotgun (WGS) entry which is preliminary data.</text>
</comment>
<dbReference type="SUPFAM" id="SSF46785">
    <property type="entry name" value="Winged helix' DNA-binding domain"/>
    <property type="match status" value="1"/>
</dbReference>
<dbReference type="SMART" id="SM00228">
    <property type="entry name" value="PDZ"/>
    <property type="match status" value="1"/>
</dbReference>
<dbReference type="InterPro" id="IPR029071">
    <property type="entry name" value="Ubiquitin-like_domsf"/>
</dbReference>
<evidence type="ECO:0000256" key="6">
    <source>
        <dbReference type="ARBA" id="ARBA00022687"/>
    </source>
</evidence>
<keyword evidence="7" id="KW-0472">Membrane</keyword>
<dbReference type="GO" id="GO:0048598">
    <property type="term" value="P:embryonic morphogenesis"/>
    <property type="evidence" value="ECO:0007669"/>
    <property type="project" value="UniProtKB-ARBA"/>
</dbReference>
<dbReference type="InterPro" id="IPR036390">
    <property type="entry name" value="WH_DNA-bd_sf"/>
</dbReference>
<dbReference type="PANTHER" id="PTHR10878">
    <property type="entry name" value="SEGMENT POLARITY PROTEIN DISHEVELLED"/>
    <property type="match status" value="1"/>
</dbReference>
<dbReference type="GO" id="GO:0000132">
    <property type="term" value="P:establishment of mitotic spindle orientation"/>
    <property type="evidence" value="ECO:0007669"/>
    <property type="project" value="UniProtKB-ARBA"/>
</dbReference>
<sequence length="684" mass="75836">MEPQGSSESSSSSNQTKIFYFLDDETTPYVSVIEARGGVVTLGDFKNSFTKRGYKYFCKELDNDIKCEVKVELTDDNDRLRKSQNGFYEVFLVSTPGYGTLPRNSGTLTRKLKGTIDRRRRRSADLDAVPYSDASLAPSTIVSRRAGEQLAELYTSNSEDPYQYDDSTRLTGESSLYEPLAARDMNKMYEDERNRRRKPKKERQRRTYVPSTISSATESSAGSGLPRILEIFLPMKNVPYLGLNVCTIDGHIFVSEIAPGGAVERDGRIEVGDQILQVNRISFEELTVPQSVRALREAAASRKPMTLYISKIVKGADSEYEDPLASIASETMPLDVGVWVETAVQNTEKMKALGIDPQEQTTTTFDEGTLPFSTTGSDEEERILYDQRRNGIPRALLEECERRRENDQNERVEKLSELIDPLIVVKAMARPDSGLQVKNRKWLKILVPMSFIGRDLVEWLLEHVVDLRDRKAARTYASRLLAAGLIRHVVSKLTFTEKCYYVFGDGILPQDRNTTDNSGNSGGTLRAEATTEVTYVGSPAPHGSFKNKWDANRLGGPPGGTVGRAIPPHRLETTTLSPVAHDRTWLMRRRDCESPMTNDYASMVGESQVGAGTSGGYHVFAGIHNGRPVCPPSQVTSSSITNGTSAMGGPPPTPLSSTMALALPHPSPCGTEFEDDDKRRILKS</sequence>
<evidence type="ECO:0000256" key="5">
    <source>
        <dbReference type="ARBA" id="ARBA00022490"/>
    </source>
</evidence>
<feature type="compositionally biased region" description="Polar residues" evidence="9">
    <location>
        <begin position="633"/>
        <end position="645"/>
    </location>
</feature>